<feature type="compositionally biased region" description="Low complexity" evidence="1">
    <location>
        <begin position="154"/>
        <end position="164"/>
    </location>
</feature>
<organism evidence="2 3">
    <name type="scientific">Portunus trituberculatus</name>
    <name type="common">Swimming crab</name>
    <name type="synonym">Neptunus trituberculatus</name>
    <dbReference type="NCBI Taxonomy" id="210409"/>
    <lineage>
        <taxon>Eukaryota</taxon>
        <taxon>Metazoa</taxon>
        <taxon>Ecdysozoa</taxon>
        <taxon>Arthropoda</taxon>
        <taxon>Crustacea</taxon>
        <taxon>Multicrustacea</taxon>
        <taxon>Malacostraca</taxon>
        <taxon>Eumalacostraca</taxon>
        <taxon>Eucarida</taxon>
        <taxon>Decapoda</taxon>
        <taxon>Pleocyemata</taxon>
        <taxon>Brachyura</taxon>
        <taxon>Eubrachyura</taxon>
        <taxon>Portunoidea</taxon>
        <taxon>Portunidae</taxon>
        <taxon>Portuninae</taxon>
        <taxon>Portunus</taxon>
    </lineage>
</organism>
<gene>
    <name evidence="2" type="ORF">E2C01_087660</name>
</gene>
<keyword evidence="3" id="KW-1185">Reference proteome</keyword>
<reference evidence="2 3" key="1">
    <citation type="submission" date="2019-05" db="EMBL/GenBank/DDBJ databases">
        <title>Another draft genome of Portunus trituberculatus and its Hox gene families provides insights of decapod evolution.</title>
        <authorList>
            <person name="Jeong J.-H."/>
            <person name="Song I."/>
            <person name="Kim S."/>
            <person name="Choi T."/>
            <person name="Kim D."/>
            <person name="Ryu S."/>
            <person name="Kim W."/>
        </authorList>
    </citation>
    <scope>NUCLEOTIDE SEQUENCE [LARGE SCALE GENOMIC DNA]</scope>
    <source>
        <tissue evidence="2">Muscle</tissue>
    </source>
</reference>
<dbReference type="AlphaFoldDB" id="A0A5B7JD32"/>
<evidence type="ECO:0000313" key="2">
    <source>
        <dbReference type="EMBL" id="MPC92565.1"/>
    </source>
</evidence>
<proteinExistence type="predicted"/>
<protein>
    <submittedName>
        <fullName evidence="2">Uncharacterized protein</fullName>
    </submittedName>
</protein>
<comment type="caution">
    <text evidence="2">The sequence shown here is derived from an EMBL/GenBank/DDBJ whole genome shotgun (WGS) entry which is preliminary data.</text>
</comment>
<feature type="region of interest" description="Disordered" evidence="1">
    <location>
        <begin position="137"/>
        <end position="176"/>
    </location>
</feature>
<accession>A0A5B7JD32</accession>
<dbReference type="EMBL" id="VSRR010091705">
    <property type="protein sequence ID" value="MPC92565.1"/>
    <property type="molecule type" value="Genomic_DNA"/>
</dbReference>
<dbReference type="Proteomes" id="UP000324222">
    <property type="component" value="Unassembled WGS sequence"/>
</dbReference>
<evidence type="ECO:0000313" key="3">
    <source>
        <dbReference type="Proteomes" id="UP000324222"/>
    </source>
</evidence>
<name>A0A5B7JD32_PORTR</name>
<evidence type="ECO:0000256" key="1">
    <source>
        <dbReference type="SAM" id="MobiDB-lite"/>
    </source>
</evidence>
<sequence length="194" mass="21146">MVIQSEGEGERLLFPFGAFPYTASQLVRWLRFLPGYGAGLAWATLMPRFVLNAQRFKTYPAASTIQKCTYPGSLCALRTPLKGAVRGTCRVMAREGGVVVWRWLWWRTWLWWQRSGRRSARVQRLPDPLAQVTHKARVAPGQAHTQVCGGTGGPASQPASQAASPPQPPPPPLTTLAAAATTTTTTITTSAITM</sequence>